<accession>A0A655W1J9</accession>
<reference evidence="1 2" key="1">
    <citation type="submission" date="2015-07" db="EMBL/GenBank/DDBJ databases">
        <authorList>
            <consortium name="Pathogen Informatics"/>
        </authorList>
    </citation>
    <scope>NUCLEOTIDE SEQUENCE [LARGE SCALE GENOMIC DNA]</scope>
    <source>
        <strain evidence="1 2">A325</strain>
    </source>
</reference>
<dbReference type="AlphaFoldDB" id="A0A655W1J9"/>
<organism evidence="1 2">
    <name type="scientific">Vibrio cholerae</name>
    <dbReference type="NCBI Taxonomy" id="666"/>
    <lineage>
        <taxon>Bacteria</taxon>
        <taxon>Pseudomonadati</taxon>
        <taxon>Pseudomonadota</taxon>
        <taxon>Gammaproteobacteria</taxon>
        <taxon>Vibrionales</taxon>
        <taxon>Vibrionaceae</taxon>
        <taxon>Vibrio</taxon>
    </lineage>
</organism>
<evidence type="ECO:0000313" key="2">
    <source>
        <dbReference type="Proteomes" id="UP000046067"/>
    </source>
</evidence>
<protein>
    <submittedName>
        <fullName evidence="1">Uncharacterized protein</fullName>
    </submittedName>
</protein>
<sequence>MGNRFAHANRGTRRRIDFMAMMSFNDFDITVVTHHFGGFFQQFKHQVDTNAVVGCHDNRDLLCCLFNGLALSIGKARCTNHQFFTMLLTQS</sequence>
<gene>
    <name evidence="1" type="ORF">ERS013201_00999</name>
</gene>
<dbReference type="Proteomes" id="UP000046067">
    <property type="component" value="Unassembled WGS sequence"/>
</dbReference>
<evidence type="ECO:0000313" key="1">
    <source>
        <dbReference type="EMBL" id="CSB81038.1"/>
    </source>
</evidence>
<name>A0A655W1J9_VIBCL</name>
<dbReference type="EMBL" id="CWQJ01000005">
    <property type="protein sequence ID" value="CSB81038.1"/>
    <property type="molecule type" value="Genomic_DNA"/>
</dbReference>
<proteinExistence type="predicted"/>